<name>A0A506QTA4_9GAMM</name>
<protein>
    <submittedName>
        <fullName evidence="2">Helix-turn-helix domain-containing protein</fullName>
    </submittedName>
</protein>
<accession>A0A506QTA4</accession>
<comment type="caution">
    <text evidence="2">The sequence shown here is derived from an EMBL/GenBank/DDBJ whole genome shotgun (WGS) entry which is preliminary data.</text>
</comment>
<organism evidence="2 3">
    <name type="scientific">Pantoea deleyi</name>
    <dbReference type="NCBI Taxonomy" id="470932"/>
    <lineage>
        <taxon>Bacteria</taxon>
        <taxon>Pseudomonadati</taxon>
        <taxon>Pseudomonadota</taxon>
        <taxon>Gammaproteobacteria</taxon>
        <taxon>Enterobacterales</taxon>
        <taxon>Erwiniaceae</taxon>
        <taxon>Pantoea</taxon>
    </lineage>
</organism>
<evidence type="ECO:0000256" key="1">
    <source>
        <dbReference type="SAM" id="MobiDB-lite"/>
    </source>
</evidence>
<keyword evidence="3" id="KW-1185">Reference proteome</keyword>
<sequence>MNIPADSIVAHTLSRMEKSLERRAVSGDAGQERSGLLFMGNVHDAFPRRLFLDKRLSPLDKTAWVMIRLYAQQNEGAVFPTYDELQAQLASAHSDKASRETVSRTLLMLRLTGWISLCKKVRDENGRVRGNIYAQHDEPLGYRDAETFDPGWLTLVEQSCQSKNKSVRMTALAIINDILLDKSMRHRHSRLALIESRLNAPSTPLAMVGKSGAVRPGPKNEPGQEPREKKPEILSSESELSQDIDDRTLSTDSELSLKSGTYSRVRKSNLNVRSFTQSVIKTTYVADAPTLPDSFLAMLSSEDRQMVSVQFGALPVPVAEGLSSLLQRQLRKGRLANPAGWMFAMLKRARQGEFRQSEATGTPAVQSGTEPANVVSNRPAPAAASSVTAAVLPENRATAEQVFAAIAAIRQQFR</sequence>
<dbReference type="InterPro" id="IPR047749">
    <property type="entry name" value="STY4528-like"/>
</dbReference>
<feature type="compositionally biased region" description="Basic and acidic residues" evidence="1">
    <location>
        <begin position="222"/>
        <end position="232"/>
    </location>
</feature>
<proteinExistence type="predicted"/>
<dbReference type="OrthoDB" id="8556561at2"/>
<evidence type="ECO:0000313" key="3">
    <source>
        <dbReference type="Proteomes" id="UP000317747"/>
    </source>
</evidence>
<evidence type="ECO:0000313" key="2">
    <source>
        <dbReference type="EMBL" id="TPV49593.1"/>
    </source>
</evidence>
<dbReference type="EMBL" id="VHJA01000010">
    <property type="protein sequence ID" value="TPV49593.1"/>
    <property type="molecule type" value="Genomic_DNA"/>
</dbReference>
<gene>
    <name evidence="2" type="ORF">FJW01_00520</name>
</gene>
<dbReference type="NCBIfam" id="NF040582">
    <property type="entry name" value="STY4528_fam"/>
    <property type="match status" value="1"/>
</dbReference>
<feature type="compositionally biased region" description="Polar residues" evidence="1">
    <location>
        <begin position="357"/>
        <end position="376"/>
    </location>
</feature>
<reference evidence="2 3" key="1">
    <citation type="submission" date="2019-06" db="EMBL/GenBank/DDBJ databases">
        <title>Taxogenomics and systematics of the genus Pantoea.</title>
        <authorList>
            <person name="Tambong J.T."/>
        </authorList>
    </citation>
    <scope>NUCLEOTIDE SEQUENCE [LARGE SCALE GENOMIC DNA]</scope>
    <source>
        <strain evidence="2 3">LMG 24200</strain>
    </source>
</reference>
<dbReference type="AlphaFoldDB" id="A0A506QTA4"/>
<dbReference type="Proteomes" id="UP000317747">
    <property type="component" value="Unassembled WGS sequence"/>
</dbReference>
<feature type="region of interest" description="Disordered" evidence="1">
    <location>
        <begin position="354"/>
        <end position="377"/>
    </location>
</feature>
<feature type="region of interest" description="Disordered" evidence="1">
    <location>
        <begin position="204"/>
        <end position="249"/>
    </location>
</feature>
<dbReference type="RefSeq" id="WP_128084569.1">
    <property type="nucleotide sequence ID" value="NZ_CP071405.1"/>
</dbReference>